<gene>
    <name evidence="1" type="ORF">PsorP6_005639</name>
</gene>
<protein>
    <submittedName>
        <fullName evidence="1">Uncharacterized protein</fullName>
    </submittedName>
</protein>
<keyword evidence="2" id="KW-1185">Reference proteome</keyword>
<organism evidence="1 2">
    <name type="scientific">Peronosclerospora sorghi</name>
    <dbReference type="NCBI Taxonomy" id="230839"/>
    <lineage>
        <taxon>Eukaryota</taxon>
        <taxon>Sar</taxon>
        <taxon>Stramenopiles</taxon>
        <taxon>Oomycota</taxon>
        <taxon>Peronosporomycetes</taxon>
        <taxon>Peronosporales</taxon>
        <taxon>Peronosporaceae</taxon>
        <taxon>Peronosclerospora</taxon>
    </lineage>
</organism>
<accession>A0ACC0W5I0</accession>
<comment type="caution">
    <text evidence="1">The sequence shown here is derived from an EMBL/GenBank/DDBJ whole genome shotgun (WGS) entry which is preliminary data.</text>
</comment>
<dbReference type="Proteomes" id="UP001163321">
    <property type="component" value="Chromosome 4"/>
</dbReference>
<evidence type="ECO:0000313" key="1">
    <source>
        <dbReference type="EMBL" id="KAI9913802.1"/>
    </source>
</evidence>
<reference evidence="1 2" key="1">
    <citation type="journal article" date="2022" name="bioRxiv">
        <title>The genome of the oomycete Peronosclerospora sorghi, a cosmopolitan pathogen of maize and sorghum, is inflated with dispersed pseudogenes.</title>
        <authorList>
            <person name="Fletcher K."/>
            <person name="Martin F."/>
            <person name="Isakeit T."/>
            <person name="Cavanaugh K."/>
            <person name="Magill C."/>
            <person name="Michelmore R."/>
        </authorList>
    </citation>
    <scope>NUCLEOTIDE SEQUENCE [LARGE SCALE GENOMIC DNA]</scope>
    <source>
        <strain evidence="1">P6</strain>
    </source>
</reference>
<proteinExistence type="predicted"/>
<name>A0ACC0W5I0_9STRA</name>
<sequence length="661" mass="72486">MEPVRLERQHQVYANHRDDASVTPADQLSAPLAAVHLAETSDFPRLLVALALRPDLAQAADAFGMTALHWVCSDATVSPRVVLTVARAYPEAGGRRNLAGQIPLHLAIRKHLVVDAVHALLSVYPLAIRMRTLPDGKTPLMVATTLPNPSHALLALLHTVANDVAHDARLSKHVEAENEQPRQQREDRAVEAGRRLSTSWNPNETLPTVRTPLILPPTWAVASRCHLCAVKFGYFRKRHHCRNCGASVCGQHSRPRVPLPQFGLFQPTRVCDCCFDALQKQWTGQRAWEGGMRAGEAYPSRTTDTGASRLPSSTSMNRHARHRARSKSVHSEPIPCHGLTESSTEYEYDSETMANGLTRGSTHWNWSAAASEPVQPTMGSMFRFVAPSKHTVVLERQRLLQEQQDPCQGAESITQKSTTKRPTCRPHSFFASDRSLHLERLSLVESSCSSDDSKLDEAMQALMKGHCELGDTVRCSDEEEGWAESETLELADTISETGFFGPLDDEDEEAPVALFGNESSKSKSKHADVVGNTHAQRDVAATHEKVGATLLSKGDLTGAIVALRRCVELDDRNAWAWLQLAKALDSVGSHSEAAEHAVRRALALAPASFGALSLLGKLLHVRGDHEDAIRVFRQALKLQCPSTNAGAPAALEDDDRVRVDE</sequence>
<dbReference type="EMBL" id="CM047583">
    <property type="protein sequence ID" value="KAI9913802.1"/>
    <property type="molecule type" value="Genomic_DNA"/>
</dbReference>
<evidence type="ECO:0000313" key="2">
    <source>
        <dbReference type="Proteomes" id="UP001163321"/>
    </source>
</evidence>